<dbReference type="Pfam" id="PF12833">
    <property type="entry name" value="HTH_18"/>
    <property type="match status" value="1"/>
</dbReference>
<dbReference type="InterPro" id="IPR018060">
    <property type="entry name" value="HTH_AraC"/>
</dbReference>
<evidence type="ECO:0000256" key="2">
    <source>
        <dbReference type="ARBA" id="ARBA00023125"/>
    </source>
</evidence>
<gene>
    <name evidence="5" type="ORF">FE784_10660</name>
</gene>
<dbReference type="InterPro" id="IPR020449">
    <property type="entry name" value="Tscrpt_reg_AraC-type_HTH"/>
</dbReference>
<dbReference type="GO" id="GO:0043565">
    <property type="term" value="F:sequence-specific DNA binding"/>
    <property type="evidence" value="ECO:0007669"/>
    <property type="project" value="InterPro"/>
</dbReference>
<dbReference type="InterPro" id="IPR009057">
    <property type="entry name" value="Homeodomain-like_sf"/>
</dbReference>
<sequence>MAIHERDCVFYTKNIGGSHSMYYSMSRLSILDVRWADLLDTQKNASFYREHYNPYYELIVVAEGTVNLRAGDDRMTLCMGESYLLKPWEPHGGWESDGANGKFYWVQFSCTPGMNEFVLNRASDLNIVHAERTELRTVEVRHEDQLIIPRLYRSRHRYKLLDLFDQLRETMERPEGYFRFQATLLLAEMLRGIATDFLEHSHLDTAFPISYITFRKLVNLLNNSYEREMTKQALERLMDRKYEYLCQVFKKYAGTTINHYIQQLRVQRAKHLLRHTDKNVKTIAKEVGYEEPFYFSRMFKKIEGVSPQHYREQDAAPDKHTAK</sequence>
<name>A0A5C4TD44_9BACL</name>
<comment type="caution">
    <text evidence="5">The sequence shown here is derived from an EMBL/GenBank/DDBJ whole genome shotgun (WGS) entry which is preliminary data.</text>
</comment>
<evidence type="ECO:0000259" key="4">
    <source>
        <dbReference type="PROSITE" id="PS01124"/>
    </source>
</evidence>
<feature type="domain" description="HTH araC/xylS-type" evidence="4">
    <location>
        <begin position="215"/>
        <end position="313"/>
    </location>
</feature>
<keyword evidence="2" id="KW-0238">DNA-binding</keyword>
<evidence type="ECO:0000313" key="5">
    <source>
        <dbReference type="EMBL" id="TNJ66427.1"/>
    </source>
</evidence>
<dbReference type="PANTHER" id="PTHR43280">
    <property type="entry name" value="ARAC-FAMILY TRANSCRIPTIONAL REGULATOR"/>
    <property type="match status" value="1"/>
</dbReference>
<dbReference type="OrthoDB" id="9807321at2"/>
<protein>
    <submittedName>
        <fullName evidence="5">Helix-turn-helix domain-containing protein</fullName>
    </submittedName>
</protein>
<dbReference type="PRINTS" id="PR00032">
    <property type="entry name" value="HTHARAC"/>
</dbReference>
<dbReference type="InterPro" id="IPR014710">
    <property type="entry name" value="RmlC-like_jellyroll"/>
</dbReference>
<dbReference type="SUPFAM" id="SSF46689">
    <property type="entry name" value="Homeodomain-like"/>
    <property type="match status" value="1"/>
</dbReference>
<keyword evidence="6" id="KW-1185">Reference proteome</keyword>
<dbReference type="SMART" id="SM00342">
    <property type="entry name" value="HTH_ARAC"/>
    <property type="match status" value="1"/>
</dbReference>
<evidence type="ECO:0000256" key="3">
    <source>
        <dbReference type="ARBA" id="ARBA00023163"/>
    </source>
</evidence>
<dbReference type="PANTHER" id="PTHR43280:SF2">
    <property type="entry name" value="HTH-TYPE TRANSCRIPTIONAL REGULATOR EXSA"/>
    <property type="match status" value="1"/>
</dbReference>
<dbReference type="InterPro" id="IPR003313">
    <property type="entry name" value="AraC-bd"/>
</dbReference>
<dbReference type="EMBL" id="VDCQ01000011">
    <property type="protein sequence ID" value="TNJ66427.1"/>
    <property type="molecule type" value="Genomic_DNA"/>
</dbReference>
<organism evidence="5 6">
    <name type="scientific">Paenibacillus hemerocallicola</name>
    <dbReference type="NCBI Taxonomy" id="1172614"/>
    <lineage>
        <taxon>Bacteria</taxon>
        <taxon>Bacillati</taxon>
        <taxon>Bacillota</taxon>
        <taxon>Bacilli</taxon>
        <taxon>Bacillales</taxon>
        <taxon>Paenibacillaceae</taxon>
        <taxon>Paenibacillus</taxon>
    </lineage>
</organism>
<dbReference type="Pfam" id="PF02311">
    <property type="entry name" value="AraC_binding"/>
    <property type="match status" value="1"/>
</dbReference>
<evidence type="ECO:0000256" key="1">
    <source>
        <dbReference type="ARBA" id="ARBA00023015"/>
    </source>
</evidence>
<dbReference type="InterPro" id="IPR037923">
    <property type="entry name" value="HTH-like"/>
</dbReference>
<dbReference type="Proteomes" id="UP000307943">
    <property type="component" value="Unassembled WGS sequence"/>
</dbReference>
<proteinExistence type="predicted"/>
<dbReference type="AlphaFoldDB" id="A0A5C4TD44"/>
<dbReference type="SUPFAM" id="SSF51215">
    <property type="entry name" value="Regulatory protein AraC"/>
    <property type="match status" value="1"/>
</dbReference>
<accession>A0A5C4TD44</accession>
<dbReference type="Gene3D" id="1.10.10.60">
    <property type="entry name" value="Homeodomain-like"/>
    <property type="match status" value="2"/>
</dbReference>
<dbReference type="Gene3D" id="2.60.120.10">
    <property type="entry name" value="Jelly Rolls"/>
    <property type="match status" value="1"/>
</dbReference>
<dbReference type="PROSITE" id="PS01124">
    <property type="entry name" value="HTH_ARAC_FAMILY_2"/>
    <property type="match status" value="1"/>
</dbReference>
<dbReference type="GO" id="GO:0003700">
    <property type="term" value="F:DNA-binding transcription factor activity"/>
    <property type="evidence" value="ECO:0007669"/>
    <property type="project" value="InterPro"/>
</dbReference>
<keyword evidence="3" id="KW-0804">Transcription</keyword>
<reference evidence="5 6" key="1">
    <citation type="submission" date="2019-05" db="EMBL/GenBank/DDBJ databases">
        <title>We sequenced the genome of Paenibacillus hemerocallicola KCTC 33185 for further insight into its adaptation and study the phylogeny of Paenibacillus.</title>
        <authorList>
            <person name="Narsing Rao M.P."/>
        </authorList>
    </citation>
    <scope>NUCLEOTIDE SEQUENCE [LARGE SCALE GENOMIC DNA]</scope>
    <source>
        <strain evidence="5 6">KCTC 33185</strain>
    </source>
</reference>
<evidence type="ECO:0000313" key="6">
    <source>
        <dbReference type="Proteomes" id="UP000307943"/>
    </source>
</evidence>
<keyword evidence="1" id="KW-0805">Transcription regulation</keyword>